<evidence type="ECO:0000313" key="4">
    <source>
        <dbReference type="Proteomes" id="UP000284219"/>
    </source>
</evidence>
<evidence type="ECO:0000256" key="1">
    <source>
        <dbReference type="ARBA" id="ARBA00008791"/>
    </source>
</evidence>
<dbReference type="Pfam" id="PF00582">
    <property type="entry name" value="Usp"/>
    <property type="match status" value="1"/>
</dbReference>
<dbReference type="InterPro" id="IPR006015">
    <property type="entry name" value="Universal_stress_UspA"/>
</dbReference>
<dbReference type="Proteomes" id="UP000284219">
    <property type="component" value="Unassembled WGS sequence"/>
</dbReference>
<dbReference type="RefSeq" id="WP_120188545.1">
    <property type="nucleotide sequence ID" value="NZ_MCHY01000006.1"/>
</dbReference>
<feature type="domain" description="UspA" evidence="2">
    <location>
        <begin position="2"/>
        <end position="140"/>
    </location>
</feature>
<dbReference type="OrthoDB" id="9777884at2"/>
<dbReference type="InterPro" id="IPR006016">
    <property type="entry name" value="UspA"/>
</dbReference>
<sequence>MSKIIVPIDGSQHAIRALEYALDLARAFGDELILLNVQLNLNTINVKRFFSKQEIEEFQQQLGEEDLEEAIKVATGSELPFTSKIRIGIPKVEICQEAEQEQVRCIVMGSRGMGPVVGRFLGSVSYGVVHESPCPVTIVP</sequence>
<name>A0A419SNK8_9BACL</name>
<dbReference type="PANTHER" id="PTHR46268">
    <property type="entry name" value="STRESS RESPONSE PROTEIN NHAX"/>
    <property type="match status" value="1"/>
</dbReference>
<dbReference type="CDD" id="cd00293">
    <property type="entry name" value="USP-like"/>
    <property type="match status" value="1"/>
</dbReference>
<accession>A0A419SNK8</accession>
<evidence type="ECO:0000259" key="2">
    <source>
        <dbReference type="Pfam" id="PF00582"/>
    </source>
</evidence>
<dbReference type="AlphaFoldDB" id="A0A419SNK8"/>
<comment type="similarity">
    <text evidence="1">Belongs to the universal stress protein A family.</text>
</comment>
<keyword evidence="4" id="KW-1185">Reference proteome</keyword>
<dbReference type="EMBL" id="MCHY01000006">
    <property type="protein sequence ID" value="RKD25865.1"/>
    <property type="molecule type" value="Genomic_DNA"/>
</dbReference>
<dbReference type="InterPro" id="IPR014729">
    <property type="entry name" value="Rossmann-like_a/b/a_fold"/>
</dbReference>
<dbReference type="PRINTS" id="PR01438">
    <property type="entry name" value="UNVRSLSTRESS"/>
</dbReference>
<proteinExistence type="inferred from homology"/>
<evidence type="ECO:0000313" key="3">
    <source>
        <dbReference type="EMBL" id="RKD25865.1"/>
    </source>
</evidence>
<dbReference type="Gene3D" id="3.40.50.620">
    <property type="entry name" value="HUPs"/>
    <property type="match status" value="1"/>
</dbReference>
<comment type="caution">
    <text evidence="3">The sequence shown here is derived from an EMBL/GenBank/DDBJ whole genome shotgun (WGS) entry which is preliminary data.</text>
</comment>
<dbReference type="PANTHER" id="PTHR46268:SF6">
    <property type="entry name" value="UNIVERSAL STRESS PROTEIN UP12"/>
    <property type="match status" value="1"/>
</dbReference>
<organism evidence="3 4">
    <name type="scientific">Ammoniphilus oxalaticus</name>
    <dbReference type="NCBI Taxonomy" id="66863"/>
    <lineage>
        <taxon>Bacteria</taxon>
        <taxon>Bacillati</taxon>
        <taxon>Bacillota</taxon>
        <taxon>Bacilli</taxon>
        <taxon>Bacillales</taxon>
        <taxon>Paenibacillaceae</taxon>
        <taxon>Aneurinibacillus group</taxon>
        <taxon>Ammoniphilus</taxon>
    </lineage>
</organism>
<dbReference type="SUPFAM" id="SSF52402">
    <property type="entry name" value="Adenine nucleotide alpha hydrolases-like"/>
    <property type="match status" value="1"/>
</dbReference>
<reference evidence="3 4" key="1">
    <citation type="submission" date="2016-08" db="EMBL/GenBank/DDBJ databases">
        <title>Novel Firmicute Genomes.</title>
        <authorList>
            <person name="Poppleton D.I."/>
            <person name="Gribaldo S."/>
        </authorList>
    </citation>
    <scope>NUCLEOTIDE SEQUENCE [LARGE SCALE GENOMIC DNA]</scope>
    <source>
        <strain evidence="3 4">RAOx-1</strain>
    </source>
</reference>
<protein>
    <submittedName>
        <fullName evidence="3">Universal stress protein UspA</fullName>
    </submittedName>
</protein>
<gene>
    <name evidence="3" type="ORF">BEP19_02735</name>
</gene>